<evidence type="ECO:0000256" key="2">
    <source>
        <dbReference type="ARBA" id="ARBA00012438"/>
    </source>
</evidence>
<dbReference type="Pfam" id="PF05227">
    <property type="entry name" value="CHASE3"/>
    <property type="match status" value="1"/>
</dbReference>
<dbReference type="Pfam" id="PF00512">
    <property type="entry name" value="HisKA"/>
    <property type="match status" value="1"/>
</dbReference>
<evidence type="ECO:0000256" key="9">
    <source>
        <dbReference type="PROSITE-ProRule" id="PRU00169"/>
    </source>
</evidence>
<reference evidence="15 16" key="1">
    <citation type="submission" date="2023-10" db="EMBL/GenBank/DDBJ databases">
        <title>Paenibacillus strain PFR10 Genome sequencing and assembly.</title>
        <authorList>
            <person name="Kim I."/>
        </authorList>
    </citation>
    <scope>NUCLEOTIDE SEQUENCE [LARGE SCALE GENOMIC DNA]</scope>
    <source>
        <strain evidence="15 16">PFR10</strain>
    </source>
</reference>
<dbReference type="CDD" id="cd19410">
    <property type="entry name" value="HK9-like_sensor"/>
    <property type="match status" value="1"/>
</dbReference>
<dbReference type="PROSITE" id="PS50112">
    <property type="entry name" value="PAS"/>
    <property type="match status" value="1"/>
</dbReference>
<dbReference type="SUPFAM" id="SSF47384">
    <property type="entry name" value="Homodimeric domain of signal transducing histidine kinase"/>
    <property type="match status" value="1"/>
</dbReference>
<evidence type="ECO:0000256" key="3">
    <source>
        <dbReference type="ARBA" id="ARBA00022553"/>
    </source>
</evidence>
<dbReference type="Gene3D" id="3.30.450.20">
    <property type="entry name" value="PAS domain"/>
    <property type="match status" value="1"/>
</dbReference>
<dbReference type="SMART" id="SM00448">
    <property type="entry name" value="REC"/>
    <property type="match status" value="1"/>
</dbReference>
<dbReference type="EC" id="2.7.13.3" evidence="2"/>
<dbReference type="PANTHER" id="PTHR43711">
    <property type="entry name" value="TWO-COMPONENT HISTIDINE KINASE"/>
    <property type="match status" value="1"/>
</dbReference>
<keyword evidence="8" id="KW-0902">Two-component regulatory system</keyword>
<keyword evidence="16" id="KW-1185">Reference proteome</keyword>
<protein>
    <recommendedName>
        <fullName evidence="2">histidine kinase</fullName>
        <ecNumber evidence="2">2.7.13.3</ecNumber>
    </recommendedName>
</protein>
<dbReference type="InterPro" id="IPR011006">
    <property type="entry name" value="CheY-like_superfamily"/>
</dbReference>
<dbReference type="CDD" id="cd00075">
    <property type="entry name" value="HATPase"/>
    <property type="match status" value="1"/>
</dbReference>
<dbReference type="CDD" id="cd00082">
    <property type="entry name" value="HisKA"/>
    <property type="match status" value="1"/>
</dbReference>
<dbReference type="SUPFAM" id="SSF52172">
    <property type="entry name" value="CheY-like"/>
    <property type="match status" value="1"/>
</dbReference>
<dbReference type="Gene3D" id="3.30.565.10">
    <property type="entry name" value="Histidine kinase-like ATPase, C-terminal domain"/>
    <property type="match status" value="1"/>
</dbReference>
<feature type="domain" description="PAS" evidence="14">
    <location>
        <begin position="456"/>
        <end position="495"/>
    </location>
</feature>
<evidence type="ECO:0000256" key="11">
    <source>
        <dbReference type="SAM" id="Phobius"/>
    </source>
</evidence>
<keyword evidence="5" id="KW-0547">Nucleotide-binding</keyword>
<evidence type="ECO:0000256" key="4">
    <source>
        <dbReference type="ARBA" id="ARBA00022679"/>
    </source>
</evidence>
<keyword evidence="3 9" id="KW-0597">Phosphoprotein</keyword>
<dbReference type="PRINTS" id="PR00344">
    <property type="entry name" value="BCTRLSENSOR"/>
</dbReference>
<comment type="caution">
    <text evidence="15">The sequence shown here is derived from an EMBL/GenBank/DDBJ whole genome shotgun (WGS) entry which is preliminary data.</text>
</comment>
<proteinExistence type="predicted"/>
<gene>
    <name evidence="15" type="ORF">RQP52_26020</name>
</gene>
<dbReference type="InterPro" id="IPR050736">
    <property type="entry name" value="Sensor_HK_Regulatory"/>
</dbReference>
<dbReference type="SUPFAM" id="SSF55785">
    <property type="entry name" value="PYP-like sensor domain (PAS domain)"/>
    <property type="match status" value="1"/>
</dbReference>
<feature type="transmembrane region" description="Helical" evidence="11">
    <location>
        <begin position="186"/>
        <end position="206"/>
    </location>
</feature>
<dbReference type="InterPro" id="IPR036097">
    <property type="entry name" value="HisK_dim/P_sf"/>
</dbReference>
<evidence type="ECO:0000256" key="7">
    <source>
        <dbReference type="ARBA" id="ARBA00022840"/>
    </source>
</evidence>
<keyword evidence="11" id="KW-0472">Membrane</keyword>
<evidence type="ECO:0000259" key="12">
    <source>
        <dbReference type="PROSITE" id="PS50109"/>
    </source>
</evidence>
<keyword evidence="11" id="KW-1133">Transmembrane helix</keyword>
<organism evidence="15 16">
    <name type="scientific">Paenibacillus violae</name>
    <dbReference type="NCBI Taxonomy" id="3077234"/>
    <lineage>
        <taxon>Bacteria</taxon>
        <taxon>Bacillati</taxon>
        <taxon>Bacillota</taxon>
        <taxon>Bacilli</taxon>
        <taxon>Bacillales</taxon>
        <taxon>Paenibacillaceae</taxon>
        <taxon>Paenibacillus</taxon>
    </lineage>
</organism>
<dbReference type="InterPro" id="IPR036890">
    <property type="entry name" value="HATPase_C_sf"/>
</dbReference>
<dbReference type="PROSITE" id="PS50110">
    <property type="entry name" value="RESPONSE_REGULATORY"/>
    <property type="match status" value="1"/>
</dbReference>
<dbReference type="InterPro" id="IPR013767">
    <property type="entry name" value="PAS_fold"/>
</dbReference>
<dbReference type="Proteomes" id="UP001260980">
    <property type="component" value="Unassembled WGS sequence"/>
</dbReference>
<dbReference type="SMART" id="SM00387">
    <property type="entry name" value="HATPase_c"/>
    <property type="match status" value="1"/>
</dbReference>
<keyword evidence="10" id="KW-0175">Coiled coil</keyword>
<dbReference type="InterPro" id="IPR005467">
    <property type="entry name" value="His_kinase_dom"/>
</dbReference>
<evidence type="ECO:0000259" key="13">
    <source>
        <dbReference type="PROSITE" id="PS50110"/>
    </source>
</evidence>
<dbReference type="InterPro" id="IPR007891">
    <property type="entry name" value="CHASE3"/>
</dbReference>
<evidence type="ECO:0000256" key="10">
    <source>
        <dbReference type="SAM" id="Coils"/>
    </source>
</evidence>
<dbReference type="CDD" id="cd00130">
    <property type="entry name" value="PAS"/>
    <property type="match status" value="1"/>
</dbReference>
<feature type="transmembrane region" description="Helical" evidence="11">
    <location>
        <begin position="12"/>
        <end position="31"/>
    </location>
</feature>
<dbReference type="PROSITE" id="PS50109">
    <property type="entry name" value="HIS_KIN"/>
    <property type="match status" value="1"/>
</dbReference>
<dbReference type="Pfam" id="PF02518">
    <property type="entry name" value="HATPase_c"/>
    <property type="match status" value="1"/>
</dbReference>
<dbReference type="InterPro" id="IPR004358">
    <property type="entry name" value="Sig_transdc_His_kin-like_C"/>
</dbReference>
<feature type="modified residue" description="4-aspartylphosphate" evidence="9">
    <location>
        <position position="859"/>
    </location>
</feature>
<dbReference type="SMART" id="SM00388">
    <property type="entry name" value="HisKA"/>
    <property type="match status" value="1"/>
</dbReference>
<feature type="domain" description="Histidine kinase" evidence="12">
    <location>
        <begin position="587"/>
        <end position="801"/>
    </location>
</feature>
<dbReference type="InterPro" id="IPR003661">
    <property type="entry name" value="HisK_dim/P_dom"/>
</dbReference>
<dbReference type="SUPFAM" id="SSF55874">
    <property type="entry name" value="ATPase domain of HSP90 chaperone/DNA topoisomerase II/histidine kinase"/>
    <property type="match status" value="1"/>
</dbReference>
<accession>A0ABU3RL48</accession>
<dbReference type="InterPro" id="IPR000014">
    <property type="entry name" value="PAS"/>
</dbReference>
<dbReference type="Gene3D" id="3.40.50.2300">
    <property type="match status" value="1"/>
</dbReference>
<evidence type="ECO:0000256" key="1">
    <source>
        <dbReference type="ARBA" id="ARBA00000085"/>
    </source>
</evidence>
<feature type="domain" description="Response regulatory" evidence="13">
    <location>
        <begin position="808"/>
        <end position="924"/>
    </location>
</feature>
<evidence type="ECO:0000256" key="8">
    <source>
        <dbReference type="ARBA" id="ARBA00023012"/>
    </source>
</evidence>
<dbReference type="Pfam" id="PF00072">
    <property type="entry name" value="Response_reg"/>
    <property type="match status" value="1"/>
</dbReference>
<evidence type="ECO:0000256" key="5">
    <source>
        <dbReference type="ARBA" id="ARBA00022741"/>
    </source>
</evidence>
<evidence type="ECO:0000313" key="16">
    <source>
        <dbReference type="Proteomes" id="UP001260980"/>
    </source>
</evidence>
<dbReference type="SMART" id="SM00091">
    <property type="entry name" value="PAS"/>
    <property type="match status" value="1"/>
</dbReference>
<dbReference type="InterPro" id="IPR003594">
    <property type="entry name" value="HATPase_dom"/>
</dbReference>
<keyword evidence="11" id="KW-0812">Transmembrane</keyword>
<dbReference type="RefSeq" id="WP_315954539.1">
    <property type="nucleotide sequence ID" value="NZ_JAWCUD010000010.1"/>
</dbReference>
<dbReference type="Pfam" id="PF00989">
    <property type="entry name" value="PAS"/>
    <property type="match status" value="1"/>
</dbReference>
<keyword evidence="6" id="KW-0418">Kinase</keyword>
<dbReference type="Gene3D" id="1.10.287.130">
    <property type="match status" value="1"/>
</dbReference>
<dbReference type="SUPFAM" id="SSF55781">
    <property type="entry name" value="GAF domain-like"/>
    <property type="match status" value="1"/>
</dbReference>
<dbReference type="InterPro" id="IPR035965">
    <property type="entry name" value="PAS-like_dom_sf"/>
</dbReference>
<evidence type="ECO:0000313" key="15">
    <source>
        <dbReference type="EMBL" id="MDU0204552.1"/>
    </source>
</evidence>
<sequence>MKTFTRSRISMLYVILIVALLAFVSISNYIASRNMESESDAIVNDAIPISKTTNSLLTDLINQETSIRGFELTGNEQYLDPYTAGKKQLEEDLDKIRIYDKKYPTLQLIMDTQAIPAITNLQRFFDSQLELIRAGKTDEARTRINSGKTMMDRYRVIHTSIEKTIVQITEDAYNSSLKAGQTSRTITMVGGIIALIAGVMSIFISFRAIHAEEELRKSEETYRYMAESLETQNEEIIAQQEEQQITLAKLSERERDLELISSYQEKLTGYVELKDFLKHTLPALLNSLLQDAALVVMKRDPEPGNGDTGGIGSTGGTGNPTYEVIHSIGYPKEHIQVHQNELFGPARRVFEEGTNLVHTRDVTGHEKGVHGGMMHAVDHYVPLLDDKQTVIGFLLLTSYQSSVFQENNQRLTKGLVRQFGLAFFAQVMNDERVKQAAHLAELNDELIAEKLLIEGQRDLIQNILESAHEGMMMCDSEGTILFANHRMSRYFGLNERIGENLVASCHEIAAETPSFFGAASSIEALINGAHTHLTQRFGFVLDDQPQHAELYATVVSEDTEQQGYLFVFRDRTEEERVDEMKNEFISIVSHELRTPLASVLGFIEILLHRELPQDKQKKYMETIYKEAHRLSNLINDFLDLQRMESGRQLYHFSPINLLPTVQDIVDQWQDKQNHNIVIHQQEPELWVRADADRIRQVFHNLISNAIKYSPGAERIDIYLSAENGKVVASVQDYGLGIPEEAHDQMFSKFFRVDNSDRRQIGGTGLGLAIVKEIVEGHSGQISYESQMGAGTTFRIEFDQYQLSSMEGKIVIFEDDDDLAKLIQIALNKLNLPSIQLRSAEEGIIALNRCKGEPILFIVDIHLEGVKNGWDFIADLSRHPLYYQTPVIVSTALDQPHDFHEKEIQKYLKKPFSMERLVQVAKNLLDNKKSNAYVFPAQDKDSLSTTLQRNGIDVVEMKENLDMIEVEIKRPSS</sequence>
<dbReference type="GO" id="GO:0005524">
    <property type="term" value="F:ATP binding"/>
    <property type="evidence" value="ECO:0007669"/>
    <property type="project" value="UniProtKB-KW"/>
</dbReference>
<evidence type="ECO:0000259" key="14">
    <source>
        <dbReference type="PROSITE" id="PS50112"/>
    </source>
</evidence>
<evidence type="ECO:0000256" key="6">
    <source>
        <dbReference type="ARBA" id="ARBA00022777"/>
    </source>
</evidence>
<dbReference type="PANTHER" id="PTHR43711:SF31">
    <property type="entry name" value="HISTIDINE KINASE"/>
    <property type="match status" value="1"/>
</dbReference>
<keyword evidence="7 15" id="KW-0067">ATP-binding</keyword>
<dbReference type="EMBL" id="JAWCUD010000010">
    <property type="protein sequence ID" value="MDU0204552.1"/>
    <property type="molecule type" value="Genomic_DNA"/>
</dbReference>
<comment type="catalytic activity">
    <reaction evidence="1">
        <text>ATP + protein L-histidine = ADP + protein N-phospho-L-histidine.</text>
        <dbReference type="EC" id="2.7.13.3"/>
    </reaction>
</comment>
<name>A0ABU3RL48_9BACL</name>
<dbReference type="InterPro" id="IPR001789">
    <property type="entry name" value="Sig_transdc_resp-reg_receiver"/>
</dbReference>
<keyword evidence="4" id="KW-0808">Transferase</keyword>
<feature type="coiled-coil region" evidence="10">
    <location>
        <begin position="226"/>
        <end position="253"/>
    </location>
</feature>